<protein>
    <recommendedName>
        <fullName evidence="4">Nudix hydrolase domain-containing protein</fullName>
    </recommendedName>
</protein>
<evidence type="ECO:0000313" key="5">
    <source>
        <dbReference type="EMBL" id="ORC06352.1"/>
    </source>
</evidence>
<keyword evidence="2" id="KW-0378">Hydrolase</keyword>
<comment type="cofactor">
    <cofactor evidence="1">
        <name>Mg(2+)</name>
        <dbReference type="ChEBI" id="CHEBI:18420"/>
    </cofactor>
</comment>
<dbReference type="SUPFAM" id="SSF55811">
    <property type="entry name" value="Nudix"/>
    <property type="match status" value="1"/>
</dbReference>
<feature type="compositionally biased region" description="Polar residues" evidence="3">
    <location>
        <begin position="167"/>
        <end position="177"/>
    </location>
</feature>
<feature type="region of interest" description="Disordered" evidence="3">
    <location>
        <begin position="164"/>
        <end position="272"/>
    </location>
</feature>
<evidence type="ECO:0000256" key="2">
    <source>
        <dbReference type="ARBA" id="ARBA00022801"/>
    </source>
</evidence>
<dbReference type="InterPro" id="IPR015797">
    <property type="entry name" value="NUDIX_hydrolase-like_dom_sf"/>
</dbReference>
<evidence type="ECO:0000259" key="4">
    <source>
        <dbReference type="PROSITE" id="PS51462"/>
    </source>
</evidence>
<dbReference type="GO" id="GO:0006753">
    <property type="term" value="P:nucleoside phosphate metabolic process"/>
    <property type="evidence" value="ECO:0007669"/>
    <property type="project" value="TreeGrafter"/>
</dbReference>
<dbReference type="GO" id="GO:0005829">
    <property type="term" value="C:cytosol"/>
    <property type="evidence" value="ECO:0007669"/>
    <property type="project" value="TreeGrafter"/>
</dbReference>
<dbReference type="Proteomes" id="UP000192335">
    <property type="component" value="Unassembled WGS sequence"/>
</dbReference>
<feature type="compositionally biased region" description="Low complexity" evidence="3">
    <location>
        <begin position="190"/>
        <end position="217"/>
    </location>
</feature>
<dbReference type="AlphaFoldDB" id="A0A8E2INM7"/>
<dbReference type="InterPro" id="IPR000086">
    <property type="entry name" value="NUDIX_hydrolase_dom"/>
</dbReference>
<dbReference type="PANTHER" id="PTHR11839:SF18">
    <property type="entry name" value="NUDIX HYDROLASE DOMAIN-CONTAINING PROTEIN"/>
    <property type="match status" value="1"/>
</dbReference>
<dbReference type="PROSITE" id="PS51462">
    <property type="entry name" value="NUDIX"/>
    <property type="match status" value="1"/>
</dbReference>
<dbReference type="PANTHER" id="PTHR11839">
    <property type="entry name" value="UDP/ADP-SUGAR PYROPHOSPHATASE"/>
    <property type="match status" value="1"/>
</dbReference>
<evidence type="ECO:0000256" key="3">
    <source>
        <dbReference type="SAM" id="MobiDB-lite"/>
    </source>
</evidence>
<feature type="compositionally biased region" description="Basic residues" evidence="3">
    <location>
        <begin position="255"/>
        <end position="265"/>
    </location>
</feature>
<name>A0A8E2INM7_9MYCO</name>
<accession>A0A8E2INM7</accession>
<comment type="caution">
    <text evidence="5">The sequence shown here is derived from an EMBL/GenBank/DDBJ whole genome shotgun (WGS) entry which is preliminary data.</text>
</comment>
<dbReference type="GO" id="GO:0016787">
    <property type="term" value="F:hydrolase activity"/>
    <property type="evidence" value="ECO:0007669"/>
    <property type="project" value="UniProtKB-KW"/>
</dbReference>
<dbReference type="Gene3D" id="3.90.79.10">
    <property type="entry name" value="Nucleoside Triphosphate Pyrophosphohydrolase"/>
    <property type="match status" value="1"/>
</dbReference>
<dbReference type="Pfam" id="PF13613">
    <property type="entry name" value="HTH_Tnp_4"/>
    <property type="match status" value="1"/>
</dbReference>
<proteinExistence type="predicted"/>
<dbReference type="InterPro" id="IPR027805">
    <property type="entry name" value="Transposase_HTH_dom"/>
</dbReference>
<gene>
    <name evidence="5" type="ORF">B4U45_06605</name>
</gene>
<organism evidence="5 6">
    <name type="scientific">Mycobacterium persicum</name>
    <dbReference type="NCBI Taxonomy" id="1487726"/>
    <lineage>
        <taxon>Bacteria</taxon>
        <taxon>Bacillati</taxon>
        <taxon>Actinomycetota</taxon>
        <taxon>Actinomycetes</taxon>
        <taxon>Mycobacteriales</taxon>
        <taxon>Mycobacteriaceae</taxon>
        <taxon>Mycobacterium</taxon>
    </lineage>
</organism>
<reference evidence="5 6" key="1">
    <citation type="submission" date="2017-02" db="EMBL/GenBank/DDBJ databases">
        <title>Mycobacterium kansasii genomes.</title>
        <authorList>
            <person name="Borowka P."/>
            <person name="Strapagiel D."/>
            <person name="Marciniak B."/>
            <person name="Lach J."/>
            <person name="Bakula Z."/>
            <person name="Van Ingen J."/>
            <person name="Safianowska A."/>
            <person name="Brzostek A."/>
            <person name="Dziadek J."/>
            <person name="Jagielski T."/>
        </authorList>
    </citation>
    <scope>NUCLEOTIDE SEQUENCE [LARGE SCALE GENOMIC DNA]</scope>
    <source>
        <strain evidence="5 6">12MK</strain>
    </source>
</reference>
<feature type="domain" description="Nudix hydrolase" evidence="4">
    <location>
        <begin position="312"/>
        <end position="442"/>
    </location>
</feature>
<sequence length="451" mass="49235">MSTPAAHAAPLDQPRAHDERPNTPGTLTQITRQIPPAPGRPWRLPLPVRLLPVFIHLRTNLTTRALAALFATSQSSVDRIIHHLVPVLASTLRPAPDNNNHPWIIDSTLIPVRDQSITAVSKNYRRSINTQIIICAHRRRVLGAGRCWPDNRNDVIVARHTVPDCSTAGSSSVTADTVASPPSPVRAADPTAASSTTTTTEPTGESPPASSTSSPESKIGKSFGNAAAATPSTQPPNHHRTPEPQNPQTITGHLLGKHVGPRSAHRGCGNTGRVPYIEPVASREIYRNRWMVLREDDIRRPDGSPGIYGVVDKPTYALVMPYDGRRFRLVEQFRYPVGARRWEFPQGTAPDLADLEPAELAARELREETGLCAASLELLGRLDTAPGMTSQRGWVYLATDITEGESDPEHEEQDMCSAWFPRGDVEEMIRSGVIVDSQSIAAYGLFLVLGR</sequence>
<dbReference type="CDD" id="cd24161">
    <property type="entry name" value="NUDIX_ADPRase_Ndx2"/>
    <property type="match status" value="1"/>
</dbReference>
<feature type="region of interest" description="Disordered" evidence="3">
    <location>
        <begin position="1"/>
        <end position="28"/>
    </location>
</feature>
<dbReference type="Pfam" id="PF00293">
    <property type="entry name" value="NUDIX"/>
    <property type="match status" value="1"/>
</dbReference>
<dbReference type="GO" id="GO:0019693">
    <property type="term" value="P:ribose phosphate metabolic process"/>
    <property type="evidence" value="ECO:0007669"/>
    <property type="project" value="TreeGrafter"/>
</dbReference>
<dbReference type="EMBL" id="MWQA01000001">
    <property type="protein sequence ID" value="ORC06352.1"/>
    <property type="molecule type" value="Genomic_DNA"/>
</dbReference>
<evidence type="ECO:0000256" key="1">
    <source>
        <dbReference type="ARBA" id="ARBA00001946"/>
    </source>
</evidence>
<evidence type="ECO:0000313" key="6">
    <source>
        <dbReference type="Proteomes" id="UP000192335"/>
    </source>
</evidence>